<organism evidence="1 2">
    <name type="scientific">Ravibacter arvi</name>
    <dbReference type="NCBI Taxonomy" id="2051041"/>
    <lineage>
        <taxon>Bacteria</taxon>
        <taxon>Pseudomonadati</taxon>
        <taxon>Bacteroidota</taxon>
        <taxon>Cytophagia</taxon>
        <taxon>Cytophagales</taxon>
        <taxon>Spirosomataceae</taxon>
        <taxon>Ravibacter</taxon>
    </lineage>
</organism>
<protein>
    <submittedName>
        <fullName evidence="1">Lactonase family protein</fullName>
    </submittedName>
</protein>
<dbReference type="SUPFAM" id="SSF75011">
    <property type="entry name" value="3-carboxy-cis,cis-mucoante lactonizing enzyme"/>
    <property type="match status" value="1"/>
</dbReference>
<sequence>MVLSDADMSASTFSDGQLLRDAAAKDKLTSVKFPVARTGSMQSILVPNSVVNYSKSVAVPSTGGLAFVIESKTSPADAVKEVKDIAAENKGQRVYVVDIVNPVSPKLKFPFSIGSNPLSVDIYKNELIISTEEAGKKLGFLETDPEGKPTRLIYLPIDTDSTQNLVDVSFHPSGDFIAASLAPSGEFVLYKIVRDNGKLKNIETVGKPVKLGDKLTMGRFSADGKKYFVVDSKGELGKSTGDAELIAVNVDTQAGNHTAAGKVALGANPSSFALSPDGSLIAAAVAGSSLGAWTSPEVGQGGKVVLLKVGADGALTKGGEQIVEGIYPSSVAFDKDGSNLAVSIFENLDYGDRKGAVVFYTVNKGDATLAPQKARISVERGAHTLRVVH</sequence>
<reference evidence="2" key="1">
    <citation type="journal article" date="2019" name="Int. J. Syst. Evol. Microbiol.">
        <title>The Global Catalogue of Microorganisms (GCM) 10K type strain sequencing project: providing services to taxonomists for standard genome sequencing and annotation.</title>
        <authorList>
            <consortium name="The Broad Institute Genomics Platform"/>
            <consortium name="The Broad Institute Genome Sequencing Center for Infectious Disease"/>
            <person name="Wu L."/>
            <person name="Ma J."/>
        </authorList>
    </citation>
    <scope>NUCLEOTIDE SEQUENCE [LARGE SCALE GENOMIC DNA]</scope>
    <source>
        <strain evidence="2">JCM 31920</strain>
    </source>
</reference>
<dbReference type="Proteomes" id="UP001501508">
    <property type="component" value="Unassembled WGS sequence"/>
</dbReference>
<dbReference type="Gene3D" id="2.130.10.10">
    <property type="entry name" value="YVTN repeat-like/Quinoprotein amine dehydrogenase"/>
    <property type="match status" value="1"/>
</dbReference>
<proteinExistence type="predicted"/>
<name>A0ABP8LXW7_9BACT</name>
<evidence type="ECO:0000313" key="1">
    <source>
        <dbReference type="EMBL" id="GAA4438424.1"/>
    </source>
</evidence>
<keyword evidence="2" id="KW-1185">Reference proteome</keyword>
<dbReference type="EMBL" id="BAABEY010000018">
    <property type="protein sequence ID" value="GAA4438424.1"/>
    <property type="molecule type" value="Genomic_DNA"/>
</dbReference>
<dbReference type="InterPro" id="IPR015943">
    <property type="entry name" value="WD40/YVTN_repeat-like_dom_sf"/>
</dbReference>
<accession>A0ABP8LXW7</accession>
<gene>
    <name evidence="1" type="ORF">GCM10023091_19080</name>
</gene>
<evidence type="ECO:0000313" key="2">
    <source>
        <dbReference type="Proteomes" id="UP001501508"/>
    </source>
</evidence>
<comment type="caution">
    <text evidence="1">The sequence shown here is derived from an EMBL/GenBank/DDBJ whole genome shotgun (WGS) entry which is preliminary data.</text>
</comment>